<feature type="region of interest" description="Disordered" evidence="2">
    <location>
        <begin position="425"/>
        <end position="456"/>
    </location>
</feature>
<feature type="region of interest" description="Disordered" evidence="2">
    <location>
        <begin position="1"/>
        <end position="53"/>
    </location>
</feature>
<organism evidence="3 4">
    <name type="scientific">Dimorphilus gyrociliatus</name>
    <dbReference type="NCBI Taxonomy" id="2664684"/>
    <lineage>
        <taxon>Eukaryota</taxon>
        <taxon>Metazoa</taxon>
        <taxon>Spiralia</taxon>
        <taxon>Lophotrochozoa</taxon>
        <taxon>Annelida</taxon>
        <taxon>Polychaeta</taxon>
        <taxon>Polychaeta incertae sedis</taxon>
        <taxon>Dinophilidae</taxon>
        <taxon>Dimorphilus</taxon>
    </lineage>
</organism>
<evidence type="ECO:0000256" key="2">
    <source>
        <dbReference type="SAM" id="MobiDB-lite"/>
    </source>
</evidence>
<evidence type="ECO:0000313" key="4">
    <source>
        <dbReference type="Proteomes" id="UP000549394"/>
    </source>
</evidence>
<feature type="compositionally biased region" description="Polar residues" evidence="2">
    <location>
        <begin position="425"/>
        <end position="436"/>
    </location>
</feature>
<evidence type="ECO:0000256" key="1">
    <source>
        <dbReference type="SAM" id="Coils"/>
    </source>
</evidence>
<evidence type="ECO:0000313" key="3">
    <source>
        <dbReference type="EMBL" id="CAD5120526.1"/>
    </source>
</evidence>
<sequence>MMDRQPKNSSNSIFVESQMRFDEGTSSAADDSRDEMFSEGNAQCNNLPSAFATPKKVNGTRFSMLATPQPQQTSSSSQNSIIQGEMSKSVKKGMSNIIRFMQSWENDDANIKGKIDRLGEVLTKKLQDLESKMDQTTDTYKKQNNTNQQTFQDVKESIDIIKKDIKTISHLREEIVQEAKDELDKAEKKISRKVFTELEDLLNLTKKDLMKSITTNNGNSSDDIKATIKSLLSSSNMKYEMGLQSLIQVFQSAISQSLTASFDKIRNSLTQTVTTEIRNKHKSIENHFTRLDYSLNSTVGKLGEALQKSSFFVDVKTNDAYIDKPEESDLNNTVIKIEEESPEKFKPQLNSDSNKNRQYCPEYSSNQITKLLEANNTGVRENSSEKTMENSNYALKETSCQGNLNGMVPESEYDSDEIERMSLTQLSTGESNNKQTDSPFIPSSDSDFQATPDINTPDICHERVRSLRSNFRKPRNSVSPELNETYCRRKKSDTKQQKKKISEGKRQDMSISKSSPKLNSTMISRVEKRKFYDMSEDETPVFERKRRGPMKAYGKRNRLI</sequence>
<keyword evidence="1" id="KW-0175">Coiled coil</keyword>
<keyword evidence="4" id="KW-1185">Reference proteome</keyword>
<feature type="coiled-coil region" evidence="1">
    <location>
        <begin position="119"/>
        <end position="196"/>
    </location>
</feature>
<feature type="compositionally biased region" description="Basic and acidic residues" evidence="2">
    <location>
        <begin position="493"/>
        <end position="508"/>
    </location>
</feature>
<proteinExistence type="predicted"/>
<feature type="compositionally biased region" description="Basic residues" evidence="2">
    <location>
        <begin position="544"/>
        <end position="560"/>
    </location>
</feature>
<dbReference type="Proteomes" id="UP000549394">
    <property type="component" value="Unassembled WGS sequence"/>
</dbReference>
<protein>
    <submittedName>
        <fullName evidence="3">DgyrCDS9091</fullName>
    </submittedName>
</protein>
<feature type="compositionally biased region" description="Polar residues" evidence="2">
    <location>
        <begin position="509"/>
        <end position="522"/>
    </location>
</feature>
<feature type="region of interest" description="Disordered" evidence="2">
    <location>
        <begin position="537"/>
        <end position="560"/>
    </location>
</feature>
<reference evidence="3 4" key="1">
    <citation type="submission" date="2020-08" db="EMBL/GenBank/DDBJ databases">
        <authorList>
            <person name="Hejnol A."/>
        </authorList>
    </citation>
    <scope>NUCLEOTIDE SEQUENCE [LARGE SCALE GENOMIC DNA]</scope>
</reference>
<dbReference type="EMBL" id="CAJFCJ010000012">
    <property type="protein sequence ID" value="CAD5120526.1"/>
    <property type="molecule type" value="Genomic_DNA"/>
</dbReference>
<name>A0A7I8W1A1_9ANNE</name>
<gene>
    <name evidence="3" type="ORF">DGYR_LOCUS8614</name>
</gene>
<comment type="caution">
    <text evidence="3">The sequence shown here is derived from an EMBL/GenBank/DDBJ whole genome shotgun (WGS) entry which is preliminary data.</text>
</comment>
<accession>A0A7I8W1A1</accession>
<feature type="region of interest" description="Disordered" evidence="2">
    <location>
        <begin position="468"/>
        <end position="522"/>
    </location>
</feature>
<dbReference type="AlphaFoldDB" id="A0A7I8W1A1"/>
<feature type="compositionally biased region" description="Low complexity" evidence="2">
    <location>
        <begin position="437"/>
        <end position="448"/>
    </location>
</feature>